<dbReference type="GO" id="GO:0007131">
    <property type="term" value="P:reciprocal meiotic recombination"/>
    <property type="evidence" value="ECO:0000303"/>
    <property type="project" value="ComplexPortal"/>
</dbReference>
<dbReference type="Proteomes" id="UP000001940">
    <property type="component" value="Chromosome I"/>
</dbReference>
<dbReference type="GO" id="GO:0045132">
    <property type="term" value="P:meiotic chromosome segregation"/>
    <property type="evidence" value="ECO:0000303"/>
    <property type="project" value="ComplexPortal"/>
</dbReference>
<organism evidence="3 4">
    <name type="scientific">Caenorhabditis elegans</name>
    <dbReference type="NCBI Taxonomy" id="6239"/>
    <lineage>
        <taxon>Eukaryota</taxon>
        <taxon>Metazoa</taxon>
        <taxon>Ecdysozoa</taxon>
        <taxon>Nematoda</taxon>
        <taxon>Chromadorea</taxon>
        <taxon>Rhabditida</taxon>
        <taxon>Rhabditina</taxon>
        <taxon>Rhabditomorpha</taxon>
        <taxon>Rhabditoidea</taxon>
        <taxon>Rhabditidae</taxon>
        <taxon>Peloderinae</taxon>
        <taxon>Caenorhabditis</taxon>
    </lineage>
</organism>
<dbReference type="HOGENOM" id="CLU_498046_0_0_1"/>
<name>Q9N3E8_CAEEL</name>
<feature type="compositionally biased region" description="Acidic residues" evidence="2">
    <location>
        <begin position="526"/>
        <end position="538"/>
    </location>
</feature>
<gene>
    <name evidence="3 5" type="primary">syp-5</name>
    <name evidence="3" type="ORF">CELE_Y54E10A.12</name>
    <name evidence="5" type="ORF">Y54E10A.12</name>
</gene>
<feature type="compositionally biased region" description="Basic and acidic residues" evidence="2">
    <location>
        <begin position="387"/>
        <end position="399"/>
    </location>
</feature>
<dbReference type="PhylomeDB" id="Q9N3E8"/>
<evidence type="ECO:0000256" key="2">
    <source>
        <dbReference type="SAM" id="MobiDB-lite"/>
    </source>
</evidence>
<keyword evidence="6" id="KW-1267">Proteomics identification</keyword>
<dbReference type="SMR" id="Q9N3E8"/>
<accession>Q9N3E8</accession>
<dbReference type="GO" id="GO:0005694">
    <property type="term" value="C:chromosome"/>
    <property type="evidence" value="ECO:0000303"/>
    <property type="project" value="ComplexPortal"/>
</dbReference>
<dbReference type="PeptideAtlas" id="Q9N3E8"/>
<protein>
    <submittedName>
        <fullName evidence="3">PH domain-containing protein</fullName>
    </submittedName>
</protein>
<dbReference type="Bgee" id="WBGene00021832">
    <property type="expression patterns" value="Expressed in germ line (C elegans) and 3 other cell types or tissues"/>
</dbReference>
<dbReference type="InParanoid" id="Q9N3E8"/>
<feature type="coiled-coil region" evidence="1">
    <location>
        <begin position="170"/>
        <end position="215"/>
    </location>
</feature>
<feature type="region of interest" description="Disordered" evidence="2">
    <location>
        <begin position="478"/>
        <end position="547"/>
    </location>
</feature>
<keyword evidence="4" id="KW-1185">Reference proteome</keyword>
<dbReference type="ComplexPortal" id="CPX-3388">
    <property type="entry name" value="Synaptonemal complex"/>
</dbReference>
<dbReference type="RefSeq" id="NP_491120.1">
    <property type="nucleotide sequence ID" value="NM_058719.8"/>
</dbReference>
<keyword evidence="1" id="KW-0175">Coiled coil</keyword>
<dbReference type="GeneID" id="171894"/>
<feature type="compositionally biased region" description="Acidic residues" evidence="2">
    <location>
        <begin position="498"/>
        <end position="507"/>
    </location>
</feature>
<dbReference type="WormBase" id="Y54E10A.12a">
    <property type="protein sequence ID" value="CE24441"/>
    <property type="gene ID" value="WBGene00021832"/>
    <property type="gene designation" value="syp-5"/>
</dbReference>
<proteinExistence type="evidence at protein level"/>
<dbReference type="GO" id="GO:0000795">
    <property type="term" value="C:synaptonemal complex"/>
    <property type="evidence" value="ECO:0000303"/>
    <property type="project" value="ComplexPortal"/>
</dbReference>
<dbReference type="eggNOG" id="ENOG502T37Z">
    <property type="taxonomic scope" value="Eukaryota"/>
</dbReference>
<dbReference type="UCSC" id="Y54E10A.12">
    <property type="organism name" value="c. elegans"/>
</dbReference>
<evidence type="ECO:0000256" key="1">
    <source>
        <dbReference type="SAM" id="Coils"/>
    </source>
</evidence>
<dbReference type="STRING" id="6239.Y54E10A.12.1"/>
<dbReference type="PaxDb" id="6239-Y54E10A.12"/>
<evidence type="ECO:0000313" key="4">
    <source>
        <dbReference type="Proteomes" id="UP000001940"/>
    </source>
</evidence>
<feature type="compositionally biased region" description="Basic and acidic residues" evidence="2">
    <location>
        <begin position="365"/>
        <end position="378"/>
    </location>
</feature>
<evidence type="ECO:0000313" key="3">
    <source>
        <dbReference type="EMBL" id="CCD72831.1"/>
    </source>
</evidence>
<dbReference type="FunCoup" id="Q9N3E8">
    <property type="interactions" value="9"/>
</dbReference>
<dbReference type="AGR" id="WB:WBGene00021832"/>
<feature type="region of interest" description="Disordered" evidence="2">
    <location>
        <begin position="365"/>
        <end position="463"/>
    </location>
</feature>
<evidence type="ECO:0007829" key="6">
    <source>
        <dbReference type="PeptideAtlas" id="Q9N3E8"/>
    </source>
</evidence>
<dbReference type="CTD" id="171894"/>
<dbReference type="GO" id="GO:0007129">
    <property type="term" value="P:homologous chromosome pairing at meiosis"/>
    <property type="evidence" value="ECO:0000303"/>
    <property type="project" value="ComplexPortal"/>
</dbReference>
<reference evidence="3 4" key="1">
    <citation type="journal article" date="1998" name="Science">
        <title>Genome sequence of the nematode C. elegans: a platform for investigating biology.</title>
        <authorList>
            <consortium name="The C. elegans sequencing consortium"/>
            <person name="Sulson J.E."/>
            <person name="Waterston R."/>
        </authorList>
    </citation>
    <scope>NUCLEOTIDE SEQUENCE [LARGE SCALE GENOMIC DNA]</scope>
    <source>
        <strain evidence="3 4">Bristol N2</strain>
    </source>
</reference>
<dbReference type="EMBL" id="BX284601">
    <property type="protein sequence ID" value="CCD72831.1"/>
    <property type="molecule type" value="Genomic_DNA"/>
</dbReference>
<dbReference type="AlphaFoldDB" id="Q9N3E8"/>
<evidence type="ECO:0000313" key="5">
    <source>
        <dbReference type="WormBase" id="Y54E10A.12a"/>
    </source>
</evidence>
<sequence length="547" mass="62570">MSQLLLNLEGKTKIKAIARKNDLCERKSSNLHHFCVEFHNNYEFLEIGLSEARSLASISDKNVLNSNRKAENYQKKWKNFEKESILKLNSIMEKISSHSQPSHHHTNASITLPYDATIQKIAEKEKNLSKLLKELSIVDSSLKEEKASFEKTQSALLKEKGKIEKDKLMLREEAQKQASMNAEVQKKELESQERLSVLNKQFMEENEKKVKLEQEELDSKNAYNDCLQLNIPNAESQMITDQLATLDEFYSDLNNNSSNEIMAEIPDFEEIIDLFNQFKSSMESQKDILNTLAGLEEQLGDHQLEIKSVRKDINKLKGLQGKQSFYKEELKLKKSALEEIQRKIDYDQDVLNSLKVVEKAAKPDDYLRPRNSRKESVFRKLPIPERSMQHDSDTLDTRKNSKTMLKNESTRHSNPGIRLLKVPNRDSDEESENSFDDGTTQDESGVNAFFGQLSDEKEESPTAVEFSMAAHLTEFSQRQAAAAAKMNMKTPEKKVVEIESDEDDDLDSSIIAPNRAKSKDDRKSDDSDDDLNDEEGDADQSIWGSDD</sequence>